<dbReference type="Proteomes" id="UP000323917">
    <property type="component" value="Chromosome"/>
</dbReference>
<dbReference type="KEGG" id="bgok:Pr1d_41990"/>
<evidence type="ECO:0000256" key="1">
    <source>
        <dbReference type="SAM" id="SignalP"/>
    </source>
</evidence>
<dbReference type="AlphaFoldDB" id="A0A5B9QGY1"/>
<dbReference type="EMBL" id="CP042913">
    <property type="protein sequence ID" value="QEG36862.1"/>
    <property type="molecule type" value="Genomic_DNA"/>
</dbReference>
<keyword evidence="1" id="KW-0732">Signal</keyword>
<feature type="chain" id="PRO_5022939498" description="Secreted protein" evidence="1">
    <location>
        <begin position="18"/>
        <end position="138"/>
    </location>
</feature>
<accession>A0A5B9QGY1</accession>
<name>A0A5B9QGY1_9BACT</name>
<evidence type="ECO:0000313" key="3">
    <source>
        <dbReference type="Proteomes" id="UP000323917"/>
    </source>
</evidence>
<evidence type="ECO:0008006" key="4">
    <source>
        <dbReference type="Google" id="ProtNLM"/>
    </source>
</evidence>
<protein>
    <recommendedName>
        <fullName evidence="4">Secreted protein</fullName>
    </recommendedName>
</protein>
<sequence precursor="true">MHRFVAILAVLSVLAHATVGCCAHSAHFAPCHAQTTIDCELTDIDSSHEHHSDHKHPGSPCESTPGEQHECQHIKCQWLPSSSSVDVSVGSPFNSDCVICDIVILQPDASVSLHRLTQSELLLGLSLRSHLALGILLI</sequence>
<reference evidence="2 3" key="1">
    <citation type="submission" date="2019-08" db="EMBL/GenBank/DDBJ databases">
        <title>Deep-cultivation of Planctomycetes and their phenomic and genomic characterization uncovers novel biology.</title>
        <authorList>
            <person name="Wiegand S."/>
            <person name="Jogler M."/>
            <person name="Boedeker C."/>
            <person name="Pinto D."/>
            <person name="Vollmers J."/>
            <person name="Rivas-Marin E."/>
            <person name="Kohn T."/>
            <person name="Peeters S.H."/>
            <person name="Heuer A."/>
            <person name="Rast P."/>
            <person name="Oberbeckmann S."/>
            <person name="Bunk B."/>
            <person name="Jeske O."/>
            <person name="Meyerdierks A."/>
            <person name="Storesund J.E."/>
            <person name="Kallscheuer N."/>
            <person name="Luecker S."/>
            <person name="Lage O.M."/>
            <person name="Pohl T."/>
            <person name="Merkel B.J."/>
            <person name="Hornburger P."/>
            <person name="Mueller R.-W."/>
            <person name="Bruemmer F."/>
            <person name="Labrenz M."/>
            <person name="Spormann A.M."/>
            <person name="Op den Camp H."/>
            <person name="Overmann J."/>
            <person name="Amann R."/>
            <person name="Jetten M.S.M."/>
            <person name="Mascher T."/>
            <person name="Medema M.H."/>
            <person name="Devos D.P."/>
            <person name="Kaster A.-K."/>
            <person name="Ovreas L."/>
            <person name="Rohde M."/>
            <person name="Galperin M.Y."/>
            <person name="Jogler C."/>
        </authorList>
    </citation>
    <scope>NUCLEOTIDE SEQUENCE [LARGE SCALE GENOMIC DNA]</scope>
    <source>
        <strain evidence="2 3">Pr1d</strain>
    </source>
</reference>
<dbReference type="PROSITE" id="PS51257">
    <property type="entry name" value="PROKAR_LIPOPROTEIN"/>
    <property type="match status" value="1"/>
</dbReference>
<gene>
    <name evidence="2" type="ORF">Pr1d_41990</name>
</gene>
<proteinExistence type="predicted"/>
<feature type="signal peptide" evidence="1">
    <location>
        <begin position="1"/>
        <end position="17"/>
    </location>
</feature>
<keyword evidence="3" id="KW-1185">Reference proteome</keyword>
<organism evidence="2 3">
    <name type="scientific">Bythopirellula goksoeyrii</name>
    <dbReference type="NCBI Taxonomy" id="1400387"/>
    <lineage>
        <taxon>Bacteria</taxon>
        <taxon>Pseudomonadati</taxon>
        <taxon>Planctomycetota</taxon>
        <taxon>Planctomycetia</taxon>
        <taxon>Pirellulales</taxon>
        <taxon>Lacipirellulaceae</taxon>
        <taxon>Bythopirellula</taxon>
    </lineage>
</organism>
<evidence type="ECO:0000313" key="2">
    <source>
        <dbReference type="EMBL" id="QEG36862.1"/>
    </source>
</evidence>